<keyword evidence="2" id="KW-1185">Reference proteome</keyword>
<sequence length="71" mass="7672">MTNCSSRGLLDVLDERGPAEVGSLASALEVHPVTVTKECHDLQSDGHIRQISGGVYTITEDGRQYLETVSE</sequence>
<name>A0A8A2V9B0_9EURY</name>
<gene>
    <name evidence="1" type="ORF">J0X25_14120</name>
</gene>
<dbReference type="Proteomes" id="UP000663203">
    <property type="component" value="Chromosome"/>
</dbReference>
<dbReference type="InterPro" id="IPR036388">
    <property type="entry name" value="WH-like_DNA-bd_sf"/>
</dbReference>
<dbReference type="SUPFAM" id="SSF46785">
    <property type="entry name" value="Winged helix' DNA-binding domain"/>
    <property type="match status" value="1"/>
</dbReference>
<dbReference type="AlphaFoldDB" id="A0A8A2V9B0"/>
<evidence type="ECO:0000313" key="2">
    <source>
        <dbReference type="Proteomes" id="UP000663203"/>
    </source>
</evidence>
<dbReference type="KEGG" id="hakz:J0X25_14120"/>
<proteinExistence type="predicted"/>
<accession>A0A8A2V9B0</accession>
<organism evidence="1 2">
    <name type="scientific">Haloterrigena alkaliphila</name>
    <dbReference type="NCBI Taxonomy" id="2816475"/>
    <lineage>
        <taxon>Archaea</taxon>
        <taxon>Methanobacteriati</taxon>
        <taxon>Methanobacteriota</taxon>
        <taxon>Stenosarchaea group</taxon>
        <taxon>Halobacteria</taxon>
        <taxon>Halobacteriales</taxon>
        <taxon>Natrialbaceae</taxon>
        <taxon>Haloterrigena</taxon>
    </lineage>
</organism>
<dbReference type="Gene3D" id="1.10.10.10">
    <property type="entry name" value="Winged helix-like DNA-binding domain superfamily/Winged helix DNA-binding domain"/>
    <property type="match status" value="1"/>
</dbReference>
<evidence type="ECO:0000313" key="1">
    <source>
        <dbReference type="EMBL" id="QSW98523.1"/>
    </source>
</evidence>
<dbReference type="EMBL" id="CP071462">
    <property type="protein sequence ID" value="QSW98523.1"/>
    <property type="molecule type" value="Genomic_DNA"/>
</dbReference>
<dbReference type="GeneID" id="63188463"/>
<dbReference type="InterPro" id="IPR036390">
    <property type="entry name" value="WH_DNA-bd_sf"/>
</dbReference>
<reference evidence="1 2" key="1">
    <citation type="submission" date="2021-03" db="EMBL/GenBank/DDBJ databases">
        <title>Haloterrigena longa sp. nov. and Haloterrigena limicola sp. nov., extremely halophilic archaea isolated from a salt lake.</title>
        <authorList>
            <person name="Henglin C."/>
        </authorList>
    </citation>
    <scope>NUCLEOTIDE SEQUENCE [LARGE SCALE GENOMIC DNA]</scope>
    <source>
        <strain evidence="1 2">KZCA68</strain>
    </source>
</reference>
<protein>
    <submittedName>
        <fullName evidence="1">MarR family transcriptional regulator</fullName>
    </submittedName>
</protein>
<dbReference type="RefSeq" id="WP_207288132.1">
    <property type="nucleotide sequence ID" value="NZ_CP071462.1"/>
</dbReference>